<proteinExistence type="predicted"/>
<protein>
    <submittedName>
        <fullName evidence="1">Uncharacterized protein</fullName>
    </submittedName>
</protein>
<sequence length="153" mass="17168">MEEEKIKAKTAFDAATQSHHLEIIKAAIPYINNSEQRVISVYVKASELAETISLFRRPNTNIGITAQGSGNGGSMMDMLNDIKAVCTAREQEAVNMFINFFNAYEMYRTYNQTFGDGDSQSQNNSSNMFDSIKGMLSPEQQQMFDTYSSMLNT</sequence>
<accession>A0A7V7QLN9</accession>
<evidence type="ECO:0000313" key="2">
    <source>
        <dbReference type="Proteomes" id="UP000461768"/>
    </source>
</evidence>
<reference evidence="1 2" key="1">
    <citation type="submission" date="2019-09" db="EMBL/GenBank/DDBJ databases">
        <authorList>
            <person name="Valk L.C."/>
        </authorList>
    </citation>
    <scope>NUCLEOTIDE SEQUENCE [LARGE SCALE GENOMIC DNA]</scope>
    <source>
        <strain evidence="1">GalUA</strain>
    </source>
</reference>
<dbReference type="Proteomes" id="UP000461768">
    <property type="component" value="Unassembled WGS sequence"/>
</dbReference>
<dbReference type="RefSeq" id="WP_151141885.1">
    <property type="nucleotide sequence ID" value="NZ_WAGX01000004.1"/>
</dbReference>
<keyword evidence="2" id="KW-1185">Reference proteome</keyword>
<gene>
    <name evidence="1" type="ORF">F7O84_03175</name>
</gene>
<dbReference type="EMBL" id="WAGX01000004">
    <property type="protein sequence ID" value="KAB1439414.1"/>
    <property type="molecule type" value="Genomic_DNA"/>
</dbReference>
<evidence type="ECO:0000313" key="1">
    <source>
        <dbReference type="EMBL" id="KAB1439414.1"/>
    </source>
</evidence>
<name>A0A7V7QLN9_9FIRM</name>
<dbReference type="OrthoDB" id="2063172at2"/>
<comment type="caution">
    <text evidence="1">The sequence shown here is derived from an EMBL/GenBank/DDBJ whole genome shotgun (WGS) entry which is preliminary data.</text>
</comment>
<dbReference type="AlphaFoldDB" id="A0A7V7QLN9"/>
<organism evidence="1 2">
    <name type="scientific">Candidatus Galacturonatibacter soehngenii</name>
    <dbReference type="NCBI Taxonomy" id="2307010"/>
    <lineage>
        <taxon>Bacteria</taxon>
        <taxon>Bacillati</taxon>
        <taxon>Bacillota</taxon>
        <taxon>Clostridia</taxon>
        <taxon>Lachnospirales</taxon>
        <taxon>Lachnospiraceae</taxon>
        <taxon>Candidatus Galacturonatibacter</taxon>
    </lineage>
</organism>
<reference evidence="1 2" key="2">
    <citation type="submission" date="2020-02" db="EMBL/GenBank/DDBJ databases">
        <title>Candidatus Galacturonibacter soehngenii shows hetero-acetogenic catabolism of galacturonic acid but lacks a canonical carbon monoxide dehydrogenase/acetyl-CoA synthase complex.</title>
        <authorList>
            <person name="Diender M."/>
            <person name="Stouten G.R."/>
            <person name="Petersen J.F."/>
            <person name="Nielsen P.H."/>
            <person name="Dueholm M.S."/>
            <person name="Pronk J.T."/>
            <person name="Van Loosdrecht M.C.M."/>
        </authorList>
    </citation>
    <scope>NUCLEOTIDE SEQUENCE [LARGE SCALE GENOMIC DNA]</scope>
    <source>
        <strain evidence="1">GalUA</strain>
    </source>
</reference>